<name>A0A1T4QBH7_9SPIR</name>
<proteinExistence type="predicted"/>
<evidence type="ECO:0008006" key="5">
    <source>
        <dbReference type="Google" id="ProtNLM"/>
    </source>
</evidence>
<dbReference type="RefSeq" id="WP_078931640.1">
    <property type="nucleotide sequence ID" value="NZ_FUXC01000012.1"/>
</dbReference>
<accession>A0A1T4QBH7</accession>
<dbReference type="InterPro" id="IPR011579">
    <property type="entry name" value="ATPase_dom"/>
</dbReference>
<keyword evidence="4" id="KW-1185">Reference proteome</keyword>
<feature type="domain" description="ATPase" evidence="1">
    <location>
        <begin position="9"/>
        <end position="210"/>
    </location>
</feature>
<dbReference type="Proteomes" id="UP000190395">
    <property type="component" value="Unassembled WGS sequence"/>
</dbReference>
<dbReference type="InterPro" id="IPR027417">
    <property type="entry name" value="P-loop_NTPase"/>
</dbReference>
<protein>
    <recommendedName>
        <fullName evidence="5">DUF234 domain-containing protein</fullName>
    </recommendedName>
</protein>
<dbReference type="Pfam" id="PF01637">
    <property type="entry name" value="ATPase_2"/>
    <property type="match status" value="1"/>
</dbReference>
<dbReference type="GeneID" id="303368135"/>
<dbReference type="Gene3D" id="3.40.50.300">
    <property type="entry name" value="P-loop containing nucleotide triphosphate hydrolases"/>
    <property type="match status" value="1"/>
</dbReference>
<dbReference type="GO" id="GO:0005524">
    <property type="term" value="F:ATP binding"/>
    <property type="evidence" value="ECO:0007669"/>
    <property type="project" value="InterPro"/>
</dbReference>
<sequence length="441" mass="50792">MKSFYGHKNELKALEQIEKNSLNSANFTVITGRRRIGKTELLKKYIEKKNSCYLFTTRSSEPLLCEQWQKSLADDIGLKIFGKITALSDLFEQIMQYSKQKHFILVIDEFQDLQNINQAFFSQMQNIWDSNKGDSKINLIVCGSVYSMMKKIFEDDKEPLFGRATGEINLTPFSPSICKEILSDYNSSYTNEDLLCLYMLSGGVAKYISLLMDSGSTTKEKMIDYVTGITSPFLIDGKDILVSEMGKDYGVYFSILALISRGLTAQNEIDSVIQKNTGAYLANLYKVYNVIKPIRPLYSKKESRNARWQITDCYLRFYFRFIYANQSLVELGQYDLLKSVILRDYETFTGKTLEQYFTNKINEERQLTRIGGWWDRKGENEIDVIAVNDFENTCDFYEVKRQAGRINLLKLAEKVNNFKSAVKPVIDGYSIQTLGLSMNDM</sequence>
<dbReference type="OrthoDB" id="9813134at2"/>
<evidence type="ECO:0000313" key="4">
    <source>
        <dbReference type="Proteomes" id="UP000190395"/>
    </source>
</evidence>
<evidence type="ECO:0000313" key="3">
    <source>
        <dbReference type="EMBL" id="SKA00578.1"/>
    </source>
</evidence>
<reference evidence="3 4" key="1">
    <citation type="submission" date="2017-02" db="EMBL/GenBank/DDBJ databases">
        <authorList>
            <person name="Peterson S.W."/>
        </authorList>
    </citation>
    <scope>NUCLEOTIDE SEQUENCE [LARGE SCALE GENOMIC DNA]</scope>
    <source>
        <strain evidence="3 4">ATCC BAA-909</strain>
    </source>
</reference>
<evidence type="ECO:0000259" key="1">
    <source>
        <dbReference type="Pfam" id="PF01637"/>
    </source>
</evidence>
<dbReference type="PANTHER" id="PTHR34704:SF1">
    <property type="entry name" value="ATPASE"/>
    <property type="match status" value="1"/>
</dbReference>
<dbReference type="SUPFAM" id="SSF52540">
    <property type="entry name" value="P-loop containing nucleoside triphosphate hydrolases"/>
    <property type="match status" value="1"/>
</dbReference>
<evidence type="ECO:0000259" key="2">
    <source>
        <dbReference type="Pfam" id="PF03008"/>
    </source>
</evidence>
<dbReference type="EMBL" id="FUXC01000012">
    <property type="protein sequence ID" value="SKA00578.1"/>
    <property type="molecule type" value="Genomic_DNA"/>
</dbReference>
<dbReference type="PANTHER" id="PTHR34704">
    <property type="entry name" value="ATPASE"/>
    <property type="match status" value="1"/>
</dbReference>
<dbReference type="InterPro" id="IPR004256">
    <property type="entry name" value="DUF234"/>
</dbReference>
<dbReference type="Pfam" id="PF03008">
    <property type="entry name" value="DUF234"/>
    <property type="match status" value="1"/>
</dbReference>
<gene>
    <name evidence="3" type="ORF">SAMN02745152_01906</name>
</gene>
<organism evidence="3 4">
    <name type="scientific">Treponema berlinense</name>
    <dbReference type="NCBI Taxonomy" id="225004"/>
    <lineage>
        <taxon>Bacteria</taxon>
        <taxon>Pseudomonadati</taxon>
        <taxon>Spirochaetota</taxon>
        <taxon>Spirochaetia</taxon>
        <taxon>Spirochaetales</taxon>
        <taxon>Treponemataceae</taxon>
        <taxon>Treponema</taxon>
    </lineage>
</organism>
<dbReference type="AlphaFoldDB" id="A0A1T4QBH7"/>
<feature type="domain" description="DUF234" evidence="2">
    <location>
        <begin position="318"/>
        <end position="402"/>
    </location>
</feature>